<dbReference type="PANTHER" id="PTHR36452:SF1">
    <property type="entry name" value="DUF2461 DOMAIN-CONTAINING PROTEIN"/>
    <property type="match status" value="1"/>
</dbReference>
<dbReference type="RefSeq" id="WP_037497337.1">
    <property type="nucleotide sequence ID" value="NZ_JJMU01000024.1"/>
</dbReference>
<dbReference type="Pfam" id="PF09365">
    <property type="entry name" value="DUF2461"/>
    <property type="match status" value="1"/>
</dbReference>
<accession>A0A0B8T7N0</accession>
<dbReference type="eggNOG" id="COG5587">
    <property type="taxonomic scope" value="Bacteria"/>
</dbReference>
<dbReference type="OrthoDB" id="9794241at2"/>
<evidence type="ECO:0000313" key="2">
    <source>
        <dbReference type="Proteomes" id="UP000031802"/>
    </source>
</evidence>
<dbReference type="NCBIfam" id="TIGR02453">
    <property type="entry name" value="TIGR02453 family protein"/>
    <property type="match status" value="1"/>
</dbReference>
<dbReference type="AlphaFoldDB" id="A0A0B8T7N0"/>
<dbReference type="PANTHER" id="PTHR36452">
    <property type="entry name" value="CHROMOSOME 12, WHOLE GENOME SHOTGUN SEQUENCE"/>
    <property type="match status" value="1"/>
</dbReference>
<dbReference type="PIRSF" id="PIRSF028451">
    <property type="entry name" value="UCP028451"/>
    <property type="match status" value="1"/>
</dbReference>
<comment type="caution">
    <text evidence="1">The sequence shown here is derived from an EMBL/GenBank/DDBJ whole genome shotgun (WGS) entry which is preliminary data.</text>
</comment>
<name>A0A0B8T7N0_9SPHI</name>
<dbReference type="InterPro" id="IPR015996">
    <property type="entry name" value="UCP028451"/>
</dbReference>
<keyword evidence="2" id="KW-1185">Reference proteome</keyword>
<dbReference type="PATRIC" id="fig|1229276.3.peg.1613"/>
<protein>
    <recommendedName>
        <fullName evidence="3">TIGR02453 family protein</fullName>
    </recommendedName>
</protein>
<organism evidence="1 2">
    <name type="scientific">Sphingobacterium deserti</name>
    <dbReference type="NCBI Taxonomy" id="1229276"/>
    <lineage>
        <taxon>Bacteria</taxon>
        <taxon>Pseudomonadati</taxon>
        <taxon>Bacteroidota</taxon>
        <taxon>Sphingobacteriia</taxon>
        <taxon>Sphingobacteriales</taxon>
        <taxon>Sphingobacteriaceae</taxon>
        <taxon>Sphingobacterium</taxon>
    </lineage>
</organism>
<proteinExistence type="predicted"/>
<dbReference type="EMBL" id="JJMU01000024">
    <property type="protein sequence ID" value="KGE14529.1"/>
    <property type="molecule type" value="Genomic_DNA"/>
</dbReference>
<evidence type="ECO:0000313" key="1">
    <source>
        <dbReference type="EMBL" id="KGE14529.1"/>
    </source>
</evidence>
<reference evidence="1 2" key="2">
    <citation type="journal article" date="2015" name="PLoS ONE">
        <title>Whole-Genome Optical Mapping and Finished Genome Sequence of Sphingobacterium deserti sp. nov., a New Species Isolated from the Western Desert of China.</title>
        <authorList>
            <person name="Teng C."/>
            <person name="Zhou Z."/>
            <person name="Molnar I."/>
            <person name="Li X."/>
            <person name="Tang R."/>
            <person name="Chen M."/>
            <person name="Wang L."/>
            <person name="Su S."/>
            <person name="Zhang W."/>
            <person name="Lin M."/>
        </authorList>
    </citation>
    <scope>NUCLEOTIDE SEQUENCE [LARGE SCALE GENOMIC DNA]</scope>
    <source>
        <strain evidence="2">ACCC05744</strain>
    </source>
</reference>
<sequence>MKIEKSTFDFLTQLKSNNDREWFQANRDIYESALSNVKSFITSFIKELALFDPHITTDIQAAKCLFRIYRDTRFSKDKTPYKTWFAAGISLDGRKLEGPEYYLHIEPGKNFLAAGYWRPGKQHLDQIRQEIDYNFPVLEQALQQGGWTTTDLSTEDKLKRPPAGYSEEDPHIDILKLKSFILYQAFDDGTLTSANGIQQLVETAQRIHPFKNFIHQSLDQ</sequence>
<dbReference type="InterPro" id="IPR012808">
    <property type="entry name" value="CHP02453"/>
</dbReference>
<dbReference type="Proteomes" id="UP000031802">
    <property type="component" value="Unassembled WGS sequence"/>
</dbReference>
<reference evidence="2" key="1">
    <citation type="submission" date="2014-04" db="EMBL/GenBank/DDBJ databases">
        <title>Whole-Genome optical mapping and complete genome sequence of Sphingobacterium deserti sp. nov., a new spaces isolated from desert in the west of China.</title>
        <authorList>
            <person name="Teng C."/>
            <person name="Zhou Z."/>
            <person name="Li X."/>
            <person name="Chen M."/>
            <person name="Lin M."/>
            <person name="Wang L."/>
            <person name="Su S."/>
            <person name="Zhang C."/>
            <person name="Zhang W."/>
        </authorList>
    </citation>
    <scope>NUCLEOTIDE SEQUENCE [LARGE SCALE GENOMIC DNA]</scope>
    <source>
        <strain evidence="2">ACCC05744</strain>
    </source>
</reference>
<evidence type="ECO:0008006" key="3">
    <source>
        <dbReference type="Google" id="ProtNLM"/>
    </source>
</evidence>
<gene>
    <name evidence="1" type="ORF">DI53_1558</name>
</gene>
<dbReference type="STRING" id="1229276.DI53_1558"/>